<protein>
    <submittedName>
        <fullName evidence="2">(northern house mosquito) hypothetical protein</fullName>
    </submittedName>
</protein>
<feature type="compositionally biased region" description="Polar residues" evidence="1">
    <location>
        <begin position="207"/>
        <end position="217"/>
    </location>
</feature>
<name>A0A8D8L699_CULPI</name>
<evidence type="ECO:0000313" key="2">
    <source>
        <dbReference type="EMBL" id="CAG6604859.1"/>
    </source>
</evidence>
<feature type="compositionally biased region" description="Polar residues" evidence="1">
    <location>
        <begin position="162"/>
        <end position="194"/>
    </location>
</feature>
<dbReference type="EMBL" id="HBUE01354159">
    <property type="protein sequence ID" value="CAG6604859.1"/>
    <property type="molecule type" value="Transcribed_RNA"/>
</dbReference>
<dbReference type="AlphaFoldDB" id="A0A8D8L699"/>
<reference evidence="2" key="1">
    <citation type="submission" date="2021-05" db="EMBL/GenBank/DDBJ databases">
        <authorList>
            <person name="Alioto T."/>
            <person name="Alioto T."/>
            <person name="Gomez Garrido J."/>
        </authorList>
    </citation>
    <scope>NUCLEOTIDE SEQUENCE</scope>
</reference>
<evidence type="ECO:0000256" key="1">
    <source>
        <dbReference type="SAM" id="MobiDB-lite"/>
    </source>
</evidence>
<organism evidence="2">
    <name type="scientific">Culex pipiens</name>
    <name type="common">House mosquito</name>
    <dbReference type="NCBI Taxonomy" id="7175"/>
    <lineage>
        <taxon>Eukaryota</taxon>
        <taxon>Metazoa</taxon>
        <taxon>Ecdysozoa</taxon>
        <taxon>Arthropoda</taxon>
        <taxon>Hexapoda</taxon>
        <taxon>Insecta</taxon>
        <taxon>Pterygota</taxon>
        <taxon>Neoptera</taxon>
        <taxon>Endopterygota</taxon>
        <taxon>Diptera</taxon>
        <taxon>Nematocera</taxon>
        <taxon>Culicoidea</taxon>
        <taxon>Culicidae</taxon>
        <taxon>Culicinae</taxon>
        <taxon>Culicini</taxon>
        <taxon>Culex</taxon>
        <taxon>Culex</taxon>
    </lineage>
</organism>
<sequence>MDQRLEGIPKSNPLRDVSSKRRQLDFGQLHARNSRFRLSRCRLRGCFLLPLCQQLRLQLTVQVLELPYRLSVLLYIWCFLLSSSINPENISEDVDLAPHDVELRQRIIQHVQPHVDLSFVFAILEAINELLRHLQRATKLPLLHLVLPQRSHRDALLGPQLTPENPTRATSRRQMTENKTNPLSQGPQNRQSQGEFHHTQEPKLNKNRINFSSNQFNCGSPQLNKRKSIQIAMAGSACISSKPQTTITSLLSAIRPKLESPSVQSRLQLQQQP</sequence>
<proteinExistence type="predicted"/>
<dbReference type="EMBL" id="HBUE01246990">
    <property type="protein sequence ID" value="CAG6552536.1"/>
    <property type="molecule type" value="Transcribed_RNA"/>
</dbReference>
<feature type="region of interest" description="Disordered" evidence="1">
    <location>
        <begin position="156"/>
        <end position="217"/>
    </location>
</feature>
<feature type="compositionally biased region" description="Basic and acidic residues" evidence="1">
    <location>
        <begin position="195"/>
        <end position="204"/>
    </location>
</feature>
<dbReference type="EMBL" id="HBUE01018068">
    <property type="protein sequence ID" value="CAG6451322.1"/>
    <property type="molecule type" value="Transcribed_RNA"/>
</dbReference>
<accession>A0A8D8L699</accession>